<feature type="transmembrane region" description="Helical" evidence="1">
    <location>
        <begin position="12"/>
        <end position="30"/>
    </location>
</feature>
<dbReference type="OrthoDB" id="3746929at2"/>
<gene>
    <name evidence="2" type="ORF">FHP06_05030</name>
</gene>
<evidence type="ECO:0000313" key="3">
    <source>
        <dbReference type="Proteomes" id="UP000321571"/>
    </source>
</evidence>
<dbReference type="Proteomes" id="UP000321571">
    <property type="component" value="Unassembled WGS sequence"/>
</dbReference>
<keyword evidence="3" id="KW-1185">Reference proteome</keyword>
<dbReference type="AlphaFoldDB" id="A0A5C8NLQ7"/>
<comment type="caution">
    <text evidence="2">The sequence shown here is derived from an EMBL/GenBank/DDBJ whole genome shotgun (WGS) entry which is preliminary data.</text>
</comment>
<accession>A0A5C8NLQ7</accession>
<keyword evidence="1" id="KW-1133">Transmembrane helix</keyword>
<reference evidence="2 3" key="1">
    <citation type="submission" date="2019-06" db="EMBL/GenBank/DDBJ databases">
        <title>Aeromicrobium sp. nov., isolated from a maize field.</title>
        <authorList>
            <person name="Lin S.-Y."/>
            <person name="Tsai C.-F."/>
            <person name="Young C.-C."/>
        </authorList>
    </citation>
    <scope>NUCLEOTIDE SEQUENCE [LARGE SCALE GENOMIC DNA]</scope>
    <source>
        <strain evidence="2 3">CC-CFT486</strain>
    </source>
</reference>
<protein>
    <recommendedName>
        <fullName evidence="4">Pilus assembly protein</fullName>
    </recommendedName>
</protein>
<evidence type="ECO:0000256" key="1">
    <source>
        <dbReference type="SAM" id="Phobius"/>
    </source>
</evidence>
<name>A0A5C8NLQ7_9ACTN</name>
<proteinExistence type="predicted"/>
<dbReference type="EMBL" id="VDUX01000002">
    <property type="protein sequence ID" value="TXL62076.1"/>
    <property type="molecule type" value="Genomic_DNA"/>
</dbReference>
<evidence type="ECO:0008006" key="4">
    <source>
        <dbReference type="Google" id="ProtNLM"/>
    </source>
</evidence>
<keyword evidence="1" id="KW-0812">Transmembrane</keyword>
<evidence type="ECO:0000313" key="2">
    <source>
        <dbReference type="EMBL" id="TXL62076.1"/>
    </source>
</evidence>
<sequence length="139" mass="14604">MRERGTATVEFVWMALLLLVPFVYVLLAVFDTQRASYAVAAASRSAARAYVQAPDPAVAAAHARVAARVALADQDVEADVDITCLPSPSSCLEPGSSVRVVVHTVQPLPLTPSALGDQIGGIAVDSTHTEPFGSYRAAR</sequence>
<keyword evidence="1" id="KW-0472">Membrane</keyword>
<organism evidence="2 3">
    <name type="scientific">Aeromicrobium terrae</name>
    <dbReference type="NCBI Taxonomy" id="2498846"/>
    <lineage>
        <taxon>Bacteria</taxon>
        <taxon>Bacillati</taxon>
        <taxon>Actinomycetota</taxon>
        <taxon>Actinomycetes</taxon>
        <taxon>Propionibacteriales</taxon>
        <taxon>Nocardioidaceae</taxon>
        <taxon>Aeromicrobium</taxon>
    </lineage>
</organism>